<evidence type="ECO:0000256" key="4">
    <source>
        <dbReference type="ARBA" id="ARBA00022603"/>
    </source>
</evidence>
<evidence type="ECO:0000256" key="2">
    <source>
        <dbReference type="ARBA" id="ARBA00009258"/>
    </source>
</evidence>
<name>A0AAN9V0U8_9ORTH</name>
<evidence type="ECO:0000256" key="1">
    <source>
        <dbReference type="ARBA" id="ARBA00004173"/>
    </source>
</evidence>
<dbReference type="GO" id="GO:1902775">
    <property type="term" value="P:mitochondrial large ribosomal subunit assembly"/>
    <property type="evidence" value="ECO:0007669"/>
    <property type="project" value="UniProtKB-ARBA"/>
</dbReference>
<feature type="domain" description="Ribosomal RNA methyltransferase FtsJ" evidence="11">
    <location>
        <begin position="74"/>
        <end position="259"/>
    </location>
</feature>
<dbReference type="InterPro" id="IPR029063">
    <property type="entry name" value="SAM-dependent_MTases_sf"/>
</dbReference>
<dbReference type="InterPro" id="IPR050082">
    <property type="entry name" value="RNA_methyltr_RlmE"/>
</dbReference>
<keyword evidence="13" id="KW-1185">Reference proteome</keyword>
<dbReference type="EMBL" id="JAZDUA010000742">
    <property type="protein sequence ID" value="KAK7789512.1"/>
    <property type="molecule type" value="Genomic_DNA"/>
</dbReference>
<comment type="caution">
    <text evidence="12">The sequence shown here is derived from an EMBL/GenBank/DDBJ whole genome shotgun (WGS) entry which is preliminary data.</text>
</comment>
<dbReference type="Proteomes" id="UP001378592">
    <property type="component" value="Unassembled WGS sequence"/>
</dbReference>
<dbReference type="PIRSF" id="PIRSF005461">
    <property type="entry name" value="23S_rRNA_mtase"/>
    <property type="match status" value="1"/>
</dbReference>
<dbReference type="PANTHER" id="PTHR10920">
    <property type="entry name" value="RIBOSOMAL RNA METHYLTRANSFERASE"/>
    <property type="match status" value="1"/>
</dbReference>
<keyword evidence="5" id="KW-0808">Transferase</keyword>
<comment type="subcellular location">
    <subcellularLocation>
        <location evidence="1">Mitochondrion</location>
    </subcellularLocation>
</comment>
<keyword evidence="7" id="KW-0809">Transit peptide</keyword>
<dbReference type="Gene3D" id="3.40.50.150">
    <property type="entry name" value="Vaccinia Virus protein VP39"/>
    <property type="match status" value="1"/>
</dbReference>
<reference evidence="12 13" key="1">
    <citation type="submission" date="2024-03" db="EMBL/GenBank/DDBJ databases">
        <title>The genome assembly and annotation of the cricket Gryllus longicercus Weissman &amp; Gray.</title>
        <authorList>
            <person name="Szrajer S."/>
            <person name="Gray D."/>
            <person name="Ylla G."/>
        </authorList>
    </citation>
    <scope>NUCLEOTIDE SEQUENCE [LARGE SCALE GENOMIC DNA]</scope>
    <source>
        <strain evidence="12">DAG 2021-001</strain>
        <tissue evidence="12">Whole body minus gut</tissue>
    </source>
</reference>
<keyword evidence="3" id="KW-0698">rRNA processing</keyword>
<keyword evidence="8" id="KW-0496">Mitochondrion</keyword>
<evidence type="ECO:0000313" key="12">
    <source>
        <dbReference type="EMBL" id="KAK7789512.1"/>
    </source>
</evidence>
<dbReference type="InterPro" id="IPR002877">
    <property type="entry name" value="RNA_MeTrfase_FtsJ_dom"/>
</dbReference>
<dbReference type="PANTHER" id="PTHR10920:SF18">
    <property type="entry name" value="RRNA METHYLTRANSFERASE 2, MITOCHONDRIAL"/>
    <property type="match status" value="1"/>
</dbReference>
<dbReference type="Pfam" id="PF01728">
    <property type="entry name" value="FtsJ"/>
    <property type="match status" value="1"/>
</dbReference>
<evidence type="ECO:0000259" key="11">
    <source>
        <dbReference type="Pfam" id="PF01728"/>
    </source>
</evidence>
<evidence type="ECO:0000313" key="13">
    <source>
        <dbReference type="Proteomes" id="UP001378592"/>
    </source>
</evidence>
<dbReference type="GO" id="GO:0008650">
    <property type="term" value="F:rRNA (uridine-2'-O-)-methyltransferase activity"/>
    <property type="evidence" value="ECO:0007669"/>
    <property type="project" value="TreeGrafter"/>
</dbReference>
<keyword evidence="6 10" id="KW-0949">S-adenosyl-L-methionine</keyword>
<evidence type="ECO:0000256" key="10">
    <source>
        <dbReference type="PIRSR" id="PIRSR005461-1"/>
    </source>
</evidence>
<feature type="active site" description="Proton acceptor" evidence="10">
    <location>
        <position position="216"/>
    </location>
</feature>
<dbReference type="AlphaFoldDB" id="A0AAN9V0U8"/>
<evidence type="ECO:0000256" key="5">
    <source>
        <dbReference type="ARBA" id="ARBA00022679"/>
    </source>
</evidence>
<dbReference type="InterPro" id="IPR015507">
    <property type="entry name" value="rRNA-MeTfrase_E"/>
</dbReference>
<evidence type="ECO:0000256" key="6">
    <source>
        <dbReference type="ARBA" id="ARBA00022691"/>
    </source>
</evidence>
<evidence type="ECO:0000256" key="3">
    <source>
        <dbReference type="ARBA" id="ARBA00022552"/>
    </source>
</evidence>
<dbReference type="GO" id="GO:0005759">
    <property type="term" value="C:mitochondrial matrix"/>
    <property type="evidence" value="ECO:0007669"/>
    <property type="project" value="UniProtKB-ARBA"/>
</dbReference>
<evidence type="ECO:0000256" key="9">
    <source>
        <dbReference type="ARBA" id="ARBA00041184"/>
    </source>
</evidence>
<gene>
    <name evidence="12" type="ORF">R5R35_002834</name>
</gene>
<evidence type="ECO:0000256" key="8">
    <source>
        <dbReference type="ARBA" id="ARBA00023128"/>
    </source>
</evidence>
<comment type="similarity">
    <text evidence="2">Belongs to the class I-like SAM-binding methyltransferase superfamily. RNA methyltransferase RlmE family.</text>
</comment>
<accession>A0AAN9V0U8</accession>
<dbReference type="HAMAP" id="MF_01547">
    <property type="entry name" value="RNA_methyltr_E"/>
    <property type="match status" value="1"/>
</dbReference>
<dbReference type="SUPFAM" id="SSF53335">
    <property type="entry name" value="S-adenosyl-L-methionine-dependent methyltransferases"/>
    <property type="match status" value="1"/>
</dbReference>
<dbReference type="FunFam" id="3.40.50.150:FF:000129">
    <property type="entry name" value="Mitochondrial rRNA methyltransferase 2"/>
    <property type="match status" value="1"/>
</dbReference>
<protein>
    <recommendedName>
        <fullName evidence="9">rRNA methyltransferase 2, mitochondrial</fullName>
    </recommendedName>
</protein>
<keyword evidence="4" id="KW-0489">Methyltransferase</keyword>
<evidence type="ECO:0000256" key="7">
    <source>
        <dbReference type="ARBA" id="ARBA00022946"/>
    </source>
</evidence>
<proteinExistence type="inferred from homology"/>
<organism evidence="12 13">
    <name type="scientific">Gryllus longicercus</name>
    <dbReference type="NCBI Taxonomy" id="2509291"/>
    <lineage>
        <taxon>Eukaryota</taxon>
        <taxon>Metazoa</taxon>
        <taxon>Ecdysozoa</taxon>
        <taxon>Arthropoda</taxon>
        <taxon>Hexapoda</taxon>
        <taxon>Insecta</taxon>
        <taxon>Pterygota</taxon>
        <taxon>Neoptera</taxon>
        <taxon>Polyneoptera</taxon>
        <taxon>Orthoptera</taxon>
        <taxon>Ensifera</taxon>
        <taxon>Gryllidea</taxon>
        <taxon>Grylloidea</taxon>
        <taxon>Gryllidae</taxon>
        <taxon>Gryllinae</taxon>
        <taxon>Gryllus</taxon>
    </lineage>
</organism>
<sequence>MELSGVIMNFSILSFRFARTASLFQCKVPKYFCTCSTLRKEVPKNLKGKSKSSQEWLIRQMKDPYVEKARMSNYRCRSAFKLLEMNDKYNFLAAGQCVVDCGAAPGSWTQISVEKTNSLGSRRNEAIGRVIGIDCLSIYPIEGAILLNNMDFTSKEAQEKLLGHLQGQKVDVVLSDMAPNATGLKFMDHEKIIYLAYNVLRFSVQVSVVEGTMLVKIWDGQEADVLRKDIKRYYNNVKIVKPNASRSDSSEKYILARDFKGLGT</sequence>